<proteinExistence type="predicted"/>
<keyword evidence="3" id="KW-1185">Reference proteome</keyword>
<accession>A0ABR2SWF6</accession>
<organism evidence="2 3">
    <name type="scientific">Hibiscus sabdariffa</name>
    <name type="common">roselle</name>
    <dbReference type="NCBI Taxonomy" id="183260"/>
    <lineage>
        <taxon>Eukaryota</taxon>
        <taxon>Viridiplantae</taxon>
        <taxon>Streptophyta</taxon>
        <taxon>Embryophyta</taxon>
        <taxon>Tracheophyta</taxon>
        <taxon>Spermatophyta</taxon>
        <taxon>Magnoliopsida</taxon>
        <taxon>eudicotyledons</taxon>
        <taxon>Gunneridae</taxon>
        <taxon>Pentapetalae</taxon>
        <taxon>rosids</taxon>
        <taxon>malvids</taxon>
        <taxon>Malvales</taxon>
        <taxon>Malvaceae</taxon>
        <taxon>Malvoideae</taxon>
        <taxon>Hibiscus</taxon>
    </lineage>
</organism>
<dbReference type="EMBL" id="JBBPBN010000011">
    <property type="protein sequence ID" value="KAK9029596.1"/>
    <property type="molecule type" value="Genomic_DNA"/>
</dbReference>
<evidence type="ECO:0000313" key="2">
    <source>
        <dbReference type="EMBL" id="KAK9029596.1"/>
    </source>
</evidence>
<comment type="caution">
    <text evidence="2">The sequence shown here is derived from an EMBL/GenBank/DDBJ whole genome shotgun (WGS) entry which is preliminary data.</text>
</comment>
<evidence type="ECO:0000313" key="3">
    <source>
        <dbReference type="Proteomes" id="UP001396334"/>
    </source>
</evidence>
<sequence length="153" mass="16838">MKDLALLEQIVDNRLRPEGFRSAGRQDTYSFAHKEPVTRSRSFNHQVDRWVDIQMEMLEGILMVLLKTSHLMRRQHRKCGKCLNQVMVVGGSQSSDDLSSKGKAPPVSPAPDNTGALPTASAAFPGWQNALPHGTGFGLQYYPNAMVSCALGL</sequence>
<name>A0ABR2SWF6_9ROSI</name>
<protein>
    <submittedName>
        <fullName evidence="2">Uncharacterized protein</fullName>
    </submittedName>
</protein>
<feature type="region of interest" description="Disordered" evidence="1">
    <location>
        <begin position="93"/>
        <end position="116"/>
    </location>
</feature>
<gene>
    <name evidence="2" type="ORF">V6N11_026706</name>
</gene>
<evidence type="ECO:0000256" key="1">
    <source>
        <dbReference type="SAM" id="MobiDB-lite"/>
    </source>
</evidence>
<reference evidence="2 3" key="1">
    <citation type="journal article" date="2024" name="G3 (Bethesda)">
        <title>Genome assembly of Hibiscus sabdariffa L. provides insights into metabolisms of medicinal natural products.</title>
        <authorList>
            <person name="Kim T."/>
        </authorList>
    </citation>
    <scope>NUCLEOTIDE SEQUENCE [LARGE SCALE GENOMIC DNA]</scope>
    <source>
        <strain evidence="2">TK-2024</strain>
        <tissue evidence="2">Old leaves</tissue>
    </source>
</reference>
<dbReference type="Proteomes" id="UP001396334">
    <property type="component" value="Unassembled WGS sequence"/>
</dbReference>